<gene>
    <name evidence="3" type="ORF">ACFSUC_06520</name>
</gene>
<proteinExistence type="predicted"/>
<feature type="domain" description="Gamma-glutamylcyclotransferase AIG2-like" evidence="2">
    <location>
        <begin position="98"/>
        <end position="182"/>
    </location>
</feature>
<evidence type="ECO:0000313" key="3">
    <source>
        <dbReference type="EMBL" id="MFD2671257.1"/>
    </source>
</evidence>
<evidence type="ECO:0000313" key="4">
    <source>
        <dbReference type="Proteomes" id="UP001597497"/>
    </source>
</evidence>
<dbReference type="EMBL" id="JBHUMM010000010">
    <property type="protein sequence ID" value="MFD2671257.1"/>
    <property type="molecule type" value="Genomic_DNA"/>
</dbReference>
<comment type="caution">
    <text evidence="3">The sequence shown here is derived from an EMBL/GenBank/DDBJ whole genome shotgun (WGS) entry which is preliminary data.</text>
</comment>
<dbReference type="InterPro" id="IPR036568">
    <property type="entry name" value="GGCT-like_sf"/>
</dbReference>
<name>A0ABW5R8C3_9BACL</name>
<accession>A0ABW5R8C3</accession>
<feature type="region of interest" description="Disordered" evidence="1">
    <location>
        <begin position="78"/>
        <end position="99"/>
    </location>
</feature>
<feature type="domain" description="Gamma-glutamylcyclotransferase AIG2-like" evidence="2">
    <location>
        <begin position="11"/>
        <end position="57"/>
    </location>
</feature>
<evidence type="ECO:0000256" key="1">
    <source>
        <dbReference type="SAM" id="MobiDB-lite"/>
    </source>
</evidence>
<dbReference type="Proteomes" id="UP001597497">
    <property type="component" value="Unassembled WGS sequence"/>
</dbReference>
<dbReference type="Pfam" id="PF06094">
    <property type="entry name" value="GGACT"/>
    <property type="match status" value="2"/>
</dbReference>
<dbReference type="RefSeq" id="WP_379928702.1">
    <property type="nucleotide sequence ID" value="NZ_JBHUMM010000010.1"/>
</dbReference>
<dbReference type="InterPro" id="IPR013024">
    <property type="entry name" value="GGCT-like"/>
</dbReference>
<dbReference type="CDD" id="cd06661">
    <property type="entry name" value="GGCT_like"/>
    <property type="match status" value="1"/>
</dbReference>
<evidence type="ECO:0000259" key="2">
    <source>
        <dbReference type="Pfam" id="PF06094"/>
    </source>
</evidence>
<protein>
    <submittedName>
        <fullName evidence="3">Gamma-glutamylcyclotransferase</fullName>
    </submittedName>
</protein>
<organism evidence="3 4">
    <name type="scientific">Marinicrinis sediminis</name>
    <dbReference type="NCBI Taxonomy" id="1652465"/>
    <lineage>
        <taxon>Bacteria</taxon>
        <taxon>Bacillati</taxon>
        <taxon>Bacillota</taxon>
        <taxon>Bacilli</taxon>
        <taxon>Bacillales</taxon>
        <taxon>Paenibacillaceae</taxon>
    </lineage>
</organism>
<dbReference type="SUPFAM" id="SSF110857">
    <property type="entry name" value="Gamma-glutamyl cyclotransferase-like"/>
    <property type="match status" value="1"/>
</dbReference>
<reference evidence="4" key="1">
    <citation type="journal article" date="2019" name="Int. J. Syst. Evol. Microbiol.">
        <title>The Global Catalogue of Microorganisms (GCM) 10K type strain sequencing project: providing services to taxonomists for standard genome sequencing and annotation.</title>
        <authorList>
            <consortium name="The Broad Institute Genomics Platform"/>
            <consortium name="The Broad Institute Genome Sequencing Center for Infectious Disease"/>
            <person name="Wu L."/>
            <person name="Ma J."/>
        </authorList>
    </citation>
    <scope>NUCLEOTIDE SEQUENCE [LARGE SCALE GENOMIC DNA]</scope>
    <source>
        <strain evidence="4">KCTC 33676</strain>
    </source>
</reference>
<sequence length="188" mass="21164">MATWQDSVVSVFVYGTLLQGECNHHLVNTHLRALEAGQIYGTLVHLGPYPGLLLLDEEKVMQSRQAAKVSEFKQTSQETSLAAQTAQNSQARRISQQTPTLQKARTLHASSAKGIVHGEWLTLNKEALSVLDALEDYFGPAHPDNEYDRVWIQDVSRAREGWVYVWRAHRHAPLIPSGSWRRRSTAHS</sequence>
<keyword evidence="4" id="KW-1185">Reference proteome</keyword>
<dbReference type="InterPro" id="IPR009288">
    <property type="entry name" value="AIG2-like_dom"/>
</dbReference>
<dbReference type="Gene3D" id="3.10.490.10">
    <property type="entry name" value="Gamma-glutamyl cyclotransferase-like"/>
    <property type="match status" value="2"/>
</dbReference>